<name>A0A4D8QJR1_AZOBR</name>
<feature type="compositionally biased region" description="Basic residues" evidence="1">
    <location>
        <begin position="114"/>
        <end position="124"/>
    </location>
</feature>
<dbReference type="InterPro" id="IPR038268">
    <property type="entry name" value="RHH_sf"/>
</dbReference>
<gene>
    <name evidence="4" type="ORF">D3868_07865</name>
    <name evidence="3" type="ORF">SIM66_14880</name>
</gene>
<feature type="compositionally biased region" description="Polar residues" evidence="1">
    <location>
        <begin position="128"/>
        <end position="137"/>
    </location>
</feature>
<dbReference type="Gene3D" id="1.10.3990.20">
    <property type="entry name" value="protein bp1543"/>
    <property type="match status" value="1"/>
</dbReference>
<accession>A0A4D8QJR1</accession>
<keyword evidence="6" id="KW-1185">Reference proteome</keyword>
<evidence type="ECO:0000313" key="5">
    <source>
        <dbReference type="Proteomes" id="UP000298774"/>
    </source>
</evidence>
<evidence type="ECO:0000313" key="6">
    <source>
        <dbReference type="Proteomes" id="UP001277471"/>
    </source>
</evidence>
<dbReference type="Pfam" id="PF13467">
    <property type="entry name" value="RHH_4"/>
    <property type="match status" value="1"/>
</dbReference>
<dbReference type="InterPro" id="IPR027373">
    <property type="entry name" value="RHH_dom"/>
</dbReference>
<dbReference type="GeneID" id="56449652"/>
<dbReference type="RefSeq" id="WP_079285625.1">
    <property type="nucleotide sequence ID" value="NZ_CP012914.1"/>
</dbReference>
<feature type="region of interest" description="Disordered" evidence="1">
    <location>
        <begin position="94"/>
        <end position="137"/>
    </location>
</feature>
<evidence type="ECO:0000259" key="2">
    <source>
        <dbReference type="Pfam" id="PF13467"/>
    </source>
</evidence>
<proteinExistence type="predicted"/>
<evidence type="ECO:0000313" key="3">
    <source>
        <dbReference type="EMBL" id="MDX5952459.1"/>
    </source>
</evidence>
<feature type="domain" description="Ribbon-helix-helix" evidence="2">
    <location>
        <begin position="6"/>
        <end position="70"/>
    </location>
</feature>
<organism evidence="4 5">
    <name type="scientific">Azospirillum brasilense</name>
    <dbReference type="NCBI Taxonomy" id="192"/>
    <lineage>
        <taxon>Bacteria</taxon>
        <taxon>Pseudomonadati</taxon>
        <taxon>Pseudomonadota</taxon>
        <taxon>Alphaproteobacteria</taxon>
        <taxon>Rhodospirillales</taxon>
        <taxon>Azospirillaceae</taxon>
        <taxon>Azospirillum</taxon>
    </lineage>
</organism>
<reference evidence="3 6" key="2">
    <citation type="submission" date="2023-11" db="EMBL/GenBank/DDBJ databases">
        <title>MicrobeMod: A computational toolkit for identifying prokaryotic methylation and restriction-modification with nanopore sequencing.</title>
        <authorList>
            <person name="Crits-Christoph A."/>
            <person name="Kang S.C."/>
            <person name="Lee H."/>
            <person name="Ostrov N."/>
        </authorList>
    </citation>
    <scope>NUCLEOTIDE SEQUENCE [LARGE SCALE GENOMIC DNA]</scope>
    <source>
        <strain evidence="3 6">ATCC 29145</strain>
    </source>
</reference>
<dbReference type="Proteomes" id="UP001277471">
    <property type="component" value="Unassembled WGS sequence"/>
</dbReference>
<dbReference type="EMBL" id="JAWXYC010000004">
    <property type="protein sequence ID" value="MDX5952459.1"/>
    <property type="molecule type" value="Genomic_DNA"/>
</dbReference>
<sequence length="137" mass="15029">MSHAEPRSVILGRHRTTVRLEPAIWDALSEIATREGRTVNQLCTELHERWQGHKAQNFTAALRRFVMAYFRKAATRAEPPEPGAGRATVRHALDAVGAPGPSKEATGLQQHKDHAPKRLARPKRAPQAGNTSATDSA</sequence>
<dbReference type="AlphaFoldDB" id="A0A4D8QJR1"/>
<protein>
    <submittedName>
        <fullName evidence="3">Ribbon-helix-helix domain-containing protein</fullName>
    </submittedName>
</protein>
<evidence type="ECO:0000313" key="4">
    <source>
        <dbReference type="EMBL" id="QCO08956.1"/>
    </source>
</evidence>
<dbReference type="Proteomes" id="UP000298774">
    <property type="component" value="Chromosome"/>
</dbReference>
<evidence type="ECO:0000256" key="1">
    <source>
        <dbReference type="SAM" id="MobiDB-lite"/>
    </source>
</evidence>
<dbReference type="EMBL" id="CP032339">
    <property type="protein sequence ID" value="QCO08956.1"/>
    <property type="molecule type" value="Genomic_DNA"/>
</dbReference>
<reference evidence="4 5" key="1">
    <citation type="submission" date="2018-09" db="EMBL/GenBank/DDBJ databases">
        <title>Whole genome based analysis of evolution and adaptive divergence in Indian and Brazilian strains of Azospirillum brasilense.</title>
        <authorList>
            <person name="Singh C."/>
            <person name="Tripathi A.K."/>
        </authorList>
    </citation>
    <scope>NUCLEOTIDE SEQUENCE [LARGE SCALE GENOMIC DNA]</scope>
    <source>
        <strain evidence="4 5">MTCC4038</strain>
    </source>
</reference>